<proteinExistence type="predicted"/>
<dbReference type="EnsemblMetazoa" id="BGLB024479-RC">
    <property type="protein sequence ID" value="BGLB024479-PC"/>
    <property type="gene ID" value="BGLB024479"/>
</dbReference>
<dbReference type="EnsemblMetazoa" id="BGLB024479-RB">
    <property type="protein sequence ID" value="BGLB024479-PB"/>
    <property type="gene ID" value="BGLB024479"/>
</dbReference>
<organism evidence="3 4">
    <name type="scientific">Biomphalaria glabrata</name>
    <name type="common">Bloodfluke planorb</name>
    <name type="synonym">Freshwater snail</name>
    <dbReference type="NCBI Taxonomy" id="6526"/>
    <lineage>
        <taxon>Eukaryota</taxon>
        <taxon>Metazoa</taxon>
        <taxon>Spiralia</taxon>
        <taxon>Lophotrochozoa</taxon>
        <taxon>Mollusca</taxon>
        <taxon>Gastropoda</taxon>
        <taxon>Heterobranchia</taxon>
        <taxon>Euthyneura</taxon>
        <taxon>Panpulmonata</taxon>
        <taxon>Hygrophila</taxon>
        <taxon>Lymnaeoidea</taxon>
        <taxon>Planorbidae</taxon>
        <taxon>Biomphalaria</taxon>
    </lineage>
</organism>
<feature type="compositionally biased region" description="Basic and acidic residues" evidence="2">
    <location>
        <begin position="50"/>
        <end position="60"/>
    </location>
</feature>
<dbReference type="EnsemblMetazoa" id="BGLB024479-RA">
    <property type="protein sequence ID" value="BGLB024479-PA"/>
    <property type="gene ID" value="BGLB024479"/>
</dbReference>
<gene>
    <name evidence="3" type="primary">106057155</name>
</gene>
<dbReference type="Proteomes" id="UP000076420">
    <property type="component" value="Unassembled WGS sequence"/>
</dbReference>
<sequence length="405" mass="46413">MELMKQFLEAKSCGVSTEEFFKLIEAELQLQQMKSTAQPNTSINAASSDSKSDKDSSPDIDLTYEKLGHNDSYLGFKREIEDMFQRMRSDFQELKSSILSSLQEEKYMMRDQLGEAQKEINSRLTLIESDVQRIKETVSSLQKQGIDSLCMHKQTMQALGKISTQTPLSSSLGQPEGPLTNKLADVENQLKEIPDQLTNIKVSLDEKQVLLQDSMVKQFYESNRKFKESLNQLKKELFDVTEKEGQLVRDRLSSPAQPRKHYICDFYVPQFRDKIKSSVIVYSPPWHIEPLSSSVKGLVEFNENADCSVWLVHGRHPREMGLNLRISVQLDVVATIMDIRGHLPNRLVGHTLWDCNEAKIRDNSYWGELIGVLPCWEIIGKGYGKEEGYDDESLLIRFDIHVLEI</sequence>
<evidence type="ECO:0000256" key="2">
    <source>
        <dbReference type="SAM" id="MobiDB-lite"/>
    </source>
</evidence>
<name>A0A2C9KWX7_BIOGL</name>
<feature type="coiled-coil region" evidence="1">
    <location>
        <begin position="99"/>
        <end position="144"/>
    </location>
</feature>
<feature type="region of interest" description="Disordered" evidence="2">
    <location>
        <begin position="35"/>
        <end position="60"/>
    </location>
</feature>
<dbReference type="OrthoDB" id="6082032at2759"/>
<evidence type="ECO:0008006" key="5">
    <source>
        <dbReference type="Google" id="ProtNLM"/>
    </source>
</evidence>
<dbReference type="VEuPathDB" id="VectorBase:BGLAX_032226"/>
<feature type="compositionally biased region" description="Polar residues" evidence="2">
    <location>
        <begin position="35"/>
        <end position="46"/>
    </location>
</feature>
<accession>A0A2C9KWX7</accession>
<evidence type="ECO:0000313" key="4">
    <source>
        <dbReference type="Proteomes" id="UP000076420"/>
    </source>
</evidence>
<keyword evidence="1" id="KW-0175">Coiled coil</keyword>
<evidence type="ECO:0000313" key="3">
    <source>
        <dbReference type="EnsemblMetazoa" id="BGLB024479-PA"/>
    </source>
</evidence>
<dbReference type="AlphaFoldDB" id="A0A2C9KWX7"/>
<reference evidence="3" key="1">
    <citation type="submission" date="2020-05" db="UniProtKB">
        <authorList>
            <consortium name="EnsemblMetazoa"/>
        </authorList>
    </citation>
    <scope>IDENTIFICATION</scope>
    <source>
        <strain evidence="3">BB02</strain>
    </source>
</reference>
<dbReference type="KEGG" id="bgt:106057155"/>
<evidence type="ECO:0000256" key="1">
    <source>
        <dbReference type="SAM" id="Coils"/>
    </source>
</evidence>
<protein>
    <recommendedName>
        <fullName evidence="5">MATH domain-containing protein</fullName>
    </recommendedName>
</protein>
<dbReference type="VEuPathDB" id="VectorBase:BGLB024479"/>
<feature type="coiled-coil region" evidence="1">
    <location>
        <begin position="216"/>
        <end position="243"/>
    </location>
</feature>